<dbReference type="GO" id="GO:0000978">
    <property type="term" value="F:RNA polymerase II cis-regulatory region sequence-specific DNA binding"/>
    <property type="evidence" value="ECO:0007669"/>
    <property type="project" value="TreeGrafter"/>
</dbReference>
<evidence type="ECO:0000313" key="10">
    <source>
        <dbReference type="Proteomes" id="UP000261620"/>
    </source>
</evidence>
<name>A0A3Q3VPP5_MOLML</name>
<dbReference type="Pfam" id="PF13912">
    <property type="entry name" value="zf-C2H2_6"/>
    <property type="match status" value="2"/>
</dbReference>
<keyword evidence="4" id="KW-0862">Zinc</keyword>
<dbReference type="AlphaFoldDB" id="A0A3Q3VPP5"/>
<feature type="region of interest" description="Disordered" evidence="7">
    <location>
        <begin position="874"/>
        <end position="919"/>
    </location>
</feature>
<feature type="domain" description="C2H2-type" evidence="8">
    <location>
        <begin position="149"/>
        <end position="171"/>
    </location>
</feature>
<evidence type="ECO:0000256" key="4">
    <source>
        <dbReference type="ARBA" id="ARBA00022833"/>
    </source>
</evidence>
<dbReference type="FunFam" id="3.30.160.60:FF:001345">
    <property type="entry name" value="zinc finger protein 646"/>
    <property type="match status" value="3"/>
</dbReference>
<dbReference type="STRING" id="94237.ENSMMOP00000002863"/>
<feature type="domain" description="C2H2-type" evidence="8">
    <location>
        <begin position="1111"/>
        <end position="1133"/>
    </location>
</feature>
<feature type="region of interest" description="Disordered" evidence="7">
    <location>
        <begin position="631"/>
        <end position="661"/>
    </location>
</feature>
<keyword evidence="1" id="KW-0479">Metal-binding</keyword>
<evidence type="ECO:0000313" key="9">
    <source>
        <dbReference type="Ensembl" id="ENSMMOP00000002863.1"/>
    </source>
</evidence>
<feature type="compositionally biased region" description="Low complexity" evidence="7">
    <location>
        <begin position="637"/>
        <end position="650"/>
    </location>
</feature>
<feature type="domain" description="C2H2-type" evidence="8">
    <location>
        <begin position="98"/>
        <end position="125"/>
    </location>
</feature>
<dbReference type="Ensembl" id="ENSMMOT00000002908.1">
    <property type="protein sequence ID" value="ENSMMOP00000002863.1"/>
    <property type="gene ID" value="ENSMMOG00000002311.1"/>
</dbReference>
<dbReference type="Gene3D" id="3.30.160.60">
    <property type="entry name" value="Classic Zinc Finger"/>
    <property type="match status" value="12"/>
</dbReference>
<feature type="domain" description="C2H2-type" evidence="8">
    <location>
        <begin position="70"/>
        <end position="97"/>
    </location>
</feature>
<feature type="compositionally biased region" description="Polar residues" evidence="7">
    <location>
        <begin position="882"/>
        <end position="892"/>
    </location>
</feature>
<feature type="domain" description="C2H2-type" evidence="8">
    <location>
        <begin position="1056"/>
        <end position="1078"/>
    </location>
</feature>
<evidence type="ECO:0000256" key="1">
    <source>
        <dbReference type="ARBA" id="ARBA00022723"/>
    </source>
</evidence>
<feature type="compositionally biased region" description="Basic and acidic residues" evidence="7">
    <location>
        <begin position="901"/>
        <end position="919"/>
    </location>
</feature>
<accession>A0A3Q3VPP5</accession>
<dbReference type="PROSITE" id="PS50157">
    <property type="entry name" value="ZINC_FINGER_C2H2_2"/>
    <property type="match status" value="20"/>
</dbReference>
<reference evidence="9" key="2">
    <citation type="submission" date="2025-09" db="UniProtKB">
        <authorList>
            <consortium name="Ensembl"/>
        </authorList>
    </citation>
    <scope>IDENTIFICATION</scope>
</reference>
<feature type="domain" description="C2H2-type" evidence="8">
    <location>
        <begin position="829"/>
        <end position="856"/>
    </location>
</feature>
<evidence type="ECO:0000259" key="8">
    <source>
        <dbReference type="PROSITE" id="PS50157"/>
    </source>
</evidence>
<keyword evidence="5" id="KW-0539">Nucleus</keyword>
<feature type="domain" description="C2H2-type" evidence="8">
    <location>
        <begin position="43"/>
        <end position="65"/>
    </location>
</feature>
<feature type="domain" description="C2H2-type" evidence="8">
    <location>
        <begin position="925"/>
        <end position="947"/>
    </location>
</feature>
<dbReference type="PROSITE" id="PS00028">
    <property type="entry name" value="ZINC_FINGER_C2H2_1"/>
    <property type="match status" value="15"/>
</dbReference>
<feature type="domain" description="C2H2-type" evidence="8">
    <location>
        <begin position="374"/>
        <end position="396"/>
    </location>
</feature>
<dbReference type="SUPFAM" id="SSF57667">
    <property type="entry name" value="beta-beta-alpha zinc fingers"/>
    <property type="match status" value="11"/>
</dbReference>
<dbReference type="InterPro" id="IPR036236">
    <property type="entry name" value="Znf_C2H2_sf"/>
</dbReference>
<feature type="domain" description="C2H2-type" evidence="8">
    <location>
        <begin position="1083"/>
        <end position="1110"/>
    </location>
</feature>
<keyword evidence="2" id="KW-0677">Repeat</keyword>
<evidence type="ECO:0000256" key="2">
    <source>
        <dbReference type="ARBA" id="ARBA00022737"/>
    </source>
</evidence>
<dbReference type="FunFam" id="3.30.160.60:FF:000446">
    <property type="entry name" value="Zinc finger protein"/>
    <property type="match status" value="3"/>
</dbReference>
<keyword evidence="3 6" id="KW-0863">Zinc-finger</keyword>
<feature type="domain" description="C2H2-type" evidence="8">
    <location>
        <begin position="1140"/>
        <end position="1171"/>
    </location>
</feature>
<feature type="compositionally biased region" description="Polar residues" evidence="7">
    <location>
        <begin position="581"/>
        <end position="594"/>
    </location>
</feature>
<dbReference type="FunFam" id="3.30.160.60:FF:002353">
    <property type="entry name" value="Zinc finger protein 646"/>
    <property type="match status" value="1"/>
</dbReference>
<feature type="domain" description="C2H2-type" evidence="8">
    <location>
        <begin position="1019"/>
        <end position="1037"/>
    </location>
</feature>
<dbReference type="Pfam" id="PF00096">
    <property type="entry name" value="zf-C2H2"/>
    <property type="match status" value="9"/>
</dbReference>
<feature type="domain" description="C2H2-type" evidence="8">
    <location>
        <begin position="664"/>
        <end position="691"/>
    </location>
</feature>
<proteinExistence type="predicted"/>
<dbReference type="SMART" id="SM00355">
    <property type="entry name" value="ZnF_C2H2"/>
    <property type="match status" value="22"/>
</dbReference>
<evidence type="ECO:0000256" key="6">
    <source>
        <dbReference type="PROSITE-ProRule" id="PRU00042"/>
    </source>
</evidence>
<feature type="domain" description="C2H2-type" evidence="8">
    <location>
        <begin position="952"/>
        <end position="979"/>
    </location>
</feature>
<feature type="domain" description="C2H2-type" evidence="8">
    <location>
        <begin position="774"/>
        <end position="796"/>
    </location>
</feature>
<sequence length="1178" mass="132087">MAVQEPGRTTGFPCKQCGMVCSSMPNLLEHMDAHLQQDEERKFKCDECGRGYRHAGSLANHKKTHDVGSFQCNICGKENSNALALKSHLRSHTSQKKYSCAECGKAFRLATQLSASLGISTENSPAEEKAEAVYNAPSETSDDTANRPFRCDLCDKSYIHHRSLTNHKKTHQVGMFECTVCFKLFNNMAALYSHQRTHKARSGTNTSAMIGSHTVTQMDKFSPQSQDAQVNFCHLCQVLFPNDEEFQEHIQMHNSSSLSFGLQDTLSENHNISYDNCIASPESNFYASPINNIPSVSSVDNYAGFDQPKEQIKSNGHVYSECSSSQTPSYNSTQGEPPIVDTNILSPALAHMQNAANVMELEETSAIDSDERPFKCQICGKSYRHSGSLINHKRSHQVGIYQCSICRKNYPHLAALKSHLRLHKAQPSSFSLIAEGDWLSSEPLTLDNQQDCFSPQNEEEDRAHLLLGLDQENGTEHSNGNLSDEQLNRDFSQSMTMNLPHNEHLMQRHMCADCGETFADIAGIKSHSCPLLQQQHDTTSSDYDRNVNFLDSNGQCAIGNPGSDVEYHGLNGVLHPNYLEQNFPHTMSSDQLNGGTDYDGADQEDDDDGDLYQCSICGNSYTSMRALRSHLRGHTQSHSTPASSGPSSMSSHDEVKDDEPGEMMICSTCGESFANRQDLITHQLLHNNNNQADNIHLQINNSDMSEAKEESQRVICGSCGIFCTSIHHLKNHGCTAERKDVLTHGEEEMKANDVTQHEAASHVTEAGNAEYRRYKCDQCGRSYRHAGSLLNHKKSHKTGVFRCLVCQKRFYNLLALKNHQRSHFDIKRHTCHECGKTFKIQKQLLNHLRRHKENQAKIQELNTQIQALMQMNGTRSEGGMQPLTSNANQALASSRRCKQLPARDTEQTKSDTSVKSENTGEQRPFACDQCARTYRHAGSLVNHRNSHKTGEYYCSVCNNTYSNQLAMKNHLRTHFAYKKHSCQNCGKGFRGRKQLLAHVCADLRKDGAAGRRGLKSRGYKCKLCKKAFLSADQLTNHTCDGPTSSTDAQTKEERPFKCNICYRSYRHAGSLLNHKNTHKTGNFSCTFCSKPFTNPMALRNHTRIHTQKKKYVCLTCGKAFRLASILHNHQRVHNRVAGHFSCPACGKGFLGRSGLKRHRCHRAEIHQPERADNLRRTG</sequence>
<dbReference type="InterPro" id="IPR050527">
    <property type="entry name" value="Snail/Krueppel_Znf"/>
</dbReference>
<reference evidence="9" key="1">
    <citation type="submission" date="2025-08" db="UniProtKB">
        <authorList>
            <consortium name="Ensembl"/>
        </authorList>
    </citation>
    <scope>IDENTIFICATION</scope>
</reference>
<dbReference type="GO" id="GO:0005634">
    <property type="term" value="C:nucleus"/>
    <property type="evidence" value="ECO:0007669"/>
    <property type="project" value="UniProtKB-SubCell"/>
</dbReference>
<protein>
    <recommendedName>
        <fullName evidence="8">C2H2-type domain-containing protein</fullName>
    </recommendedName>
</protein>
<feature type="domain" description="C2H2-type" evidence="8">
    <location>
        <begin position="801"/>
        <end position="828"/>
    </location>
</feature>
<feature type="domain" description="C2H2-type" evidence="8">
    <location>
        <begin position="12"/>
        <end position="39"/>
    </location>
</feature>
<keyword evidence="10" id="KW-1185">Reference proteome</keyword>
<dbReference type="Proteomes" id="UP000261620">
    <property type="component" value="Unplaced"/>
</dbReference>
<dbReference type="PANTHER" id="PTHR24388:SF104">
    <property type="entry name" value="AT-RICH BINDING PROTEIN-RELATED"/>
    <property type="match status" value="1"/>
</dbReference>
<evidence type="ECO:0000256" key="7">
    <source>
        <dbReference type="SAM" id="MobiDB-lite"/>
    </source>
</evidence>
<feature type="domain" description="C2H2-type" evidence="8">
    <location>
        <begin position="401"/>
        <end position="428"/>
    </location>
</feature>
<dbReference type="OMA" id="MGNSANG"/>
<feature type="region of interest" description="Disordered" evidence="7">
    <location>
        <begin position="581"/>
        <end position="605"/>
    </location>
</feature>
<evidence type="ECO:0000256" key="3">
    <source>
        <dbReference type="ARBA" id="ARBA00022771"/>
    </source>
</evidence>
<dbReference type="GO" id="GO:0000981">
    <property type="term" value="F:DNA-binding transcription factor activity, RNA polymerase II-specific"/>
    <property type="evidence" value="ECO:0007669"/>
    <property type="project" value="TreeGrafter"/>
</dbReference>
<organism evidence="9 10">
    <name type="scientific">Mola mola</name>
    <name type="common">Ocean sunfish</name>
    <name type="synonym">Tetraodon mola</name>
    <dbReference type="NCBI Taxonomy" id="94237"/>
    <lineage>
        <taxon>Eukaryota</taxon>
        <taxon>Metazoa</taxon>
        <taxon>Chordata</taxon>
        <taxon>Craniata</taxon>
        <taxon>Vertebrata</taxon>
        <taxon>Euteleostomi</taxon>
        <taxon>Actinopterygii</taxon>
        <taxon>Neopterygii</taxon>
        <taxon>Teleostei</taxon>
        <taxon>Neoteleostei</taxon>
        <taxon>Acanthomorphata</taxon>
        <taxon>Eupercaria</taxon>
        <taxon>Tetraodontiformes</taxon>
        <taxon>Molidae</taxon>
        <taxon>Mola</taxon>
    </lineage>
</organism>
<evidence type="ECO:0000256" key="5">
    <source>
        <dbReference type="ARBA" id="ARBA00023242"/>
    </source>
</evidence>
<dbReference type="PANTHER" id="PTHR24388">
    <property type="entry name" value="ZINC FINGER PROTEIN"/>
    <property type="match status" value="1"/>
</dbReference>
<feature type="domain" description="C2H2-type" evidence="8">
    <location>
        <begin position="176"/>
        <end position="203"/>
    </location>
</feature>
<dbReference type="InterPro" id="IPR013087">
    <property type="entry name" value="Znf_C2H2_type"/>
</dbReference>
<dbReference type="FunFam" id="3.30.160.60:FF:000729">
    <property type="entry name" value="Zinc finger protein 646"/>
    <property type="match status" value="2"/>
</dbReference>
<dbReference type="GO" id="GO:0008270">
    <property type="term" value="F:zinc ion binding"/>
    <property type="evidence" value="ECO:0007669"/>
    <property type="project" value="UniProtKB-KW"/>
</dbReference>
<feature type="domain" description="C2H2-type" evidence="8">
    <location>
        <begin position="612"/>
        <end position="639"/>
    </location>
</feature>